<dbReference type="RefSeq" id="WP_166908902.1">
    <property type="nucleotide sequence ID" value="NZ_JAASRS010000001.1"/>
</dbReference>
<feature type="transmembrane region" description="Helical" evidence="1">
    <location>
        <begin position="6"/>
        <end position="31"/>
    </location>
</feature>
<keyword evidence="1" id="KW-0812">Transmembrane</keyword>
<dbReference type="Proteomes" id="UP000532769">
    <property type="component" value="Unassembled WGS sequence"/>
</dbReference>
<sequence>MAQETSFVTLLTSIIPIVFNVIIVALFVFFVRSVIIRNRSLQRIEQKLDQIANALQKETISRK</sequence>
<evidence type="ECO:0000313" key="2">
    <source>
        <dbReference type="EMBL" id="NIK14567.1"/>
    </source>
</evidence>
<name>A0A846MDL0_9BACL</name>
<keyword evidence="1" id="KW-1133">Transmembrane helix</keyword>
<dbReference type="AlphaFoldDB" id="A0A846MDL0"/>
<accession>A0A846MDL0</accession>
<evidence type="ECO:0000256" key="1">
    <source>
        <dbReference type="SAM" id="Phobius"/>
    </source>
</evidence>
<gene>
    <name evidence="2" type="ORF">BDD39_001077</name>
</gene>
<dbReference type="Pfam" id="PF13314">
    <property type="entry name" value="DUF4083"/>
    <property type="match status" value="1"/>
</dbReference>
<evidence type="ECO:0008006" key="4">
    <source>
        <dbReference type="Google" id="ProtNLM"/>
    </source>
</evidence>
<comment type="caution">
    <text evidence="2">The sequence shown here is derived from an EMBL/GenBank/DDBJ whole genome shotgun (WGS) entry which is preliminary data.</text>
</comment>
<dbReference type="EMBL" id="JAASRS010000001">
    <property type="protein sequence ID" value="NIK14567.1"/>
    <property type="molecule type" value="Genomic_DNA"/>
</dbReference>
<evidence type="ECO:0000313" key="3">
    <source>
        <dbReference type="Proteomes" id="UP000532769"/>
    </source>
</evidence>
<organism evidence="2 3">
    <name type="scientific">Saccharococcus thermophilus</name>
    <dbReference type="NCBI Taxonomy" id="29396"/>
    <lineage>
        <taxon>Bacteria</taxon>
        <taxon>Bacillati</taxon>
        <taxon>Bacillota</taxon>
        <taxon>Bacilli</taxon>
        <taxon>Bacillales</taxon>
        <taxon>Anoxybacillaceae</taxon>
        <taxon>Saccharococcus</taxon>
    </lineage>
</organism>
<keyword evidence="3" id="KW-1185">Reference proteome</keyword>
<keyword evidence="1" id="KW-0472">Membrane</keyword>
<protein>
    <recommendedName>
        <fullName evidence="4">DUF4083 domain-containing protein</fullName>
    </recommendedName>
</protein>
<proteinExistence type="predicted"/>
<dbReference type="InterPro" id="IPR025143">
    <property type="entry name" value="DUF4083"/>
</dbReference>
<reference evidence="2 3" key="1">
    <citation type="submission" date="2020-03" db="EMBL/GenBank/DDBJ databases">
        <title>Genomic Encyclopedia of Archaeal and Bacterial Type Strains, Phase II (KMG-II): from individual species to whole genera.</title>
        <authorList>
            <person name="Goeker M."/>
        </authorList>
    </citation>
    <scope>NUCLEOTIDE SEQUENCE [LARGE SCALE GENOMIC DNA]</scope>
    <source>
        <strain evidence="2 3">DSM 4749</strain>
    </source>
</reference>